<dbReference type="EMBL" id="VFPQ01000001">
    <property type="protein sequence ID" value="TQM76234.1"/>
    <property type="molecule type" value="Genomic_DNA"/>
</dbReference>
<dbReference type="SUPFAM" id="SSF55424">
    <property type="entry name" value="FAD/NAD-linked reductases, dimerisation (C-terminal) domain"/>
    <property type="match status" value="1"/>
</dbReference>
<dbReference type="InterPro" id="IPR036188">
    <property type="entry name" value="FAD/NAD-bd_sf"/>
</dbReference>
<dbReference type="AlphaFoldDB" id="A0A543J084"/>
<gene>
    <name evidence="7" type="ORF">FHX40_2963</name>
</gene>
<evidence type="ECO:0000256" key="1">
    <source>
        <dbReference type="ARBA" id="ARBA00001974"/>
    </source>
</evidence>
<dbReference type="InterPro" id="IPR016156">
    <property type="entry name" value="FAD/NAD-linked_Rdtase_dimer_sf"/>
</dbReference>
<organism evidence="7 8">
    <name type="scientific">Thermopolyspora flexuosa</name>
    <dbReference type="NCBI Taxonomy" id="103836"/>
    <lineage>
        <taxon>Bacteria</taxon>
        <taxon>Bacillati</taxon>
        <taxon>Actinomycetota</taxon>
        <taxon>Actinomycetes</taxon>
        <taxon>Streptosporangiales</taxon>
        <taxon>Streptosporangiaceae</taxon>
        <taxon>Thermopolyspora</taxon>
    </lineage>
</organism>
<dbReference type="PANTHER" id="PTHR43557:SF2">
    <property type="entry name" value="RIESKE DOMAIN-CONTAINING PROTEIN-RELATED"/>
    <property type="match status" value="1"/>
</dbReference>
<accession>A0A543J084</accession>
<evidence type="ECO:0000256" key="4">
    <source>
        <dbReference type="ARBA" id="ARBA00023002"/>
    </source>
</evidence>
<evidence type="ECO:0000259" key="6">
    <source>
        <dbReference type="Pfam" id="PF14759"/>
    </source>
</evidence>
<dbReference type="OrthoDB" id="1145at2"/>
<dbReference type="GO" id="GO:0016651">
    <property type="term" value="F:oxidoreductase activity, acting on NAD(P)H"/>
    <property type="evidence" value="ECO:0007669"/>
    <property type="project" value="TreeGrafter"/>
</dbReference>
<comment type="cofactor">
    <cofactor evidence="1">
        <name>FAD</name>
        <dbReference type="ChEBI" id="CHEBI:57692"/>
    </cofactor>
</comment>
<evidence type="ECO:0000259" key="5">
    <source>
        <dbReference type="Pfam" id="PF07992"/>
    </source>
</evidence>
<dbReference type="PRINTS" id="PR00411">
    <property type="entry name" value="PNDRDTASEI"/>
</dbReference>
<evidence type="ECO:0000313" key="8">
    <source>
        <dbReference type="Proteomes" id="UP000319213"/>
    </source>
</evidence>
<keyword evidence="2" id="KW-0285">Flavoprotein</keyword>
<dbReference type="GO" id="GO:0051213">
    <property type="term" value="F:dioxygenase activity"/>
    <property type="evidence" value="ECO:0007669"/>
    <property type="project" value="UniProtKB-KW"/>
</dbReference>
<dbReference type="RefSeq" id="WP_142260144.1">
    <property type="nucleotide sequence ID" value="NZ_BMPV01000001.1"/>
</dbReference>
<dbReference type="Gene3D" id="3.30.390.30">
    <property type="match status" value="1"/>
</dbReference>
<feature type="domain" description="FAD/NAD(P)-binding" evidence="5">
    <location>
        <begin position="2"/>
        <end position="316"/>
    </location>
</feature>
<comment type="caution">
    <text evidence="7">The sequence shown here is derived from an EMBL/GenBank/DDBJ whole genome shotgun (WGS) entry which is preliminary data.</text>
</comment>
<sequence length="419" mass="44569">MAIVIIGAGLAGARAAETLRAEGYTGELVLVGAEQEHPYERPPLSKGYLQGTAELSSVYVHEAGWYGEQGVELRLGVAATAIDRAARRVLLTDGSALPYERLLLATGATPRRLDVPGADLAGVHYLRTIADSQALREAFARGGEVVIAGAGWIGLETAAAARQAGCEVTVVSPDPAPLYRVLGPEVGGIFARLHERHGVRFRFGAAVTELRGAEAGPGEEDGQDAGRGLRPGRVREAVLSTGEVLRADTVVAGIGVTPNVELARDAGLEVENGVVTDASLRTSDPAIWAAGDVARSYNPLLGRHIRVEHWANARNGGPAAARAMLGEQVVYDRVPYFYSDQFELGMEFSGDITGHDEIVYRGSVEDLEFIAFWLRHGTVVAAMNVNVWEVVADLQAMIRAGRSVDAKRLADPEVPLAEV</sequence>
<dbReference type="PRINTS" id="PR00368">
    <property type="entry name" value="FADPNR"/>
</dbReference>
<dbReference type="GO" id="GO:0005737">
    <property type="term" value="C:cytoplasm"/>
    <property type="evidence" value="ECO:0007669"/>
    <property type="project" value="TreeGrafter"/>
</dbReference>
<dbReference type="Proteomes" id="UP000319213">
    <property type="component" value="Unassembled WGS sequence"/>
</dbReference>
<evidence type="ECO:0000313" key="7">
    <source>
        <dbReference type="EMBL" id="TQM76234.1"/>
    </source>
</evidence>
<evidence type="ECO:0000256" key="3">
    <source>
        <dbReference type="ARBA" id="ARBA00022827"/>
    </source>
</evidence>
<keyword evidence="8" id="KW-1185">Reference proteome</keyword>
<dbReference type="PANTHER" id="PTHR43557">
    <property type="entry name" value="APOPTOSIS-INDUCING FACTOR 1"/>
    <property type="match status" value="1"/>
</dbReference>
<feature type="domain" description="Reductase C-terminal" evidence="6">
    <location>
        <begin position="336"/>
        <end position="418"/>
    </location>
</feature>
<reference evidence="7 8" key="1">
    <citation type="submission" date="2019-06" db="EMBL/GenBank/DDBJ databases">
        <title>Sequencing the genomes of 1000 actinobacteria strains.</title>
        <authorList>
            <person name="Klenk H.-P."/>
        </authorList>
    </citation>
    <scope>NUCLEOTIDE SEQUENCE [LARGE SCALE GENOMIC DNA]</scope>
    <source>
        <strain evidence="7 8">DSM 43186</strain>
    </source>
</reference>
<keyword evidence="4" id="KW-0560">Oxidoreductase</keyword>
<dbReference type="InterPro" id="IPR028202">
    <property type="entry name" value="Reductase_C"/>
</dbReference>
<keyword evidence="3" id="KW-0274">FAD</keyword>
<dbReference type="InterPro" id="IPR050446">
    <property type="entry name" value="FAD-oxidoreductase/Apoptosis"/>
</dbReference>
<proteinExistence type="predicted"/>
<dbReference type="Pfam" id="PF14759">
    <property type="entry name" value="Reductase_C"/>
    <property type="match status" value="1"/>
</dbReference>
<dbReference type="SUPFAM" id="SSF51905">
    <property type="entry name" value="FAD/NAD(P)-binding domain"/>
    <property type="match status" value="2"/>
</dbReference>
<dbReference type="Pfam" id="PF07992">
    <property type="entry name" value="Pyr_redox_2"/>
    <property type="match status" value="1"/>
</dbReference>
<keyword evidence="7" id="KW-0223">Dioxygenase</keyword>
<dbReference type="Gene3D" id="3.50.50.60">
    <property type="entry name" value="FAD/NAD(P)-binding domain"/>
    <property type="match status" value="2"/>
</dbReference>
<name>A0A543J084_9ACTN</name>
<protein>
    <submittedName>
        <fullName evidence="7">3-phenylpropionate/trans-cinnamate dioxygenase ferredoxin reductase subunit</fullName>
    </submittedName>
</protein>
<dbReference type="InterPro" id="IPR023753">
    <property type="entry name" value="FAD/NAD-binding_dom"/>
</dbReference>
<evidence type="ECO:0000256" key="2">
    <source>
        <dbReference type="ARBA" id="ARBA00022630"/>
    </source>
</evidence>